<proteinExistence type="predicted"/>
<name>A0A918D4K1_9ACTN</name>
<dbReference type="Proteomes" id="UP000600365">
    <property type="component" value="Unassembled WGS sequence"/>
</dbReference>
<accession>A0A918D4K1</accession>
<evidence type="ECO:0000313" key="2">
    <source>
        <dbReference type="Proteomes" id="UP000600365"/>
    </source>
</evidence>
<organism evidence="1 2">
    <name type="scientific">Streptomyces albiflavescens</name>
    <dbReference type="NCBI Taxonomy" id="1623582"/>
    <lineage>
        <taxon>Bacteria</taxon>
        <taxon>Bacillati</taxon>
        <taxon>Actinomycetota</taxon>
        <taxon>Actinomycetes</taxon>
        <taxon>Kitasatosporales</taxon>
        <taxon>Streptomycetaceae</taxon>
        <taxon>Streptomyces</taxon>
    </lineage>
</organism>
<evidence type="ECO:0000313" key="1">
    <source>
        <dbReference type="EMBL" id="GGN63943.1"/>
    </source>
</evidence>
<sequence length="57" mass="6167">MGDCEDLELVDQARQAGHVILIEPAAIVSHPVDRLETTLGYFLRQAPGMACASPRCT</sequence>
<protein>
    <submittedName>
        <fullName evidence="1">Uncharacterized protein</fullName>
    </submittedName>
</protein>
<dbReference type="EMBL" id="BMMM01000005">
    <property type="protein sequence ID" value="GGN63943.1"/>
    <property type="molecule type" value="Genomic_DNA"/>
</dbReference>
<dbReference type="RefSeq" id="WP_189186728.1">
    <property type="nucleotide sequence ID" value="NZ_BMMM01000005.1"/>
</dbReference>
<reference evidence="1 2" key="1">
    <citation type="journal article" date="2014" name="Int. J. Syst. Evol. Microbiol.">
        <title>Complete genome sequence of Corynebacterium casei LMG S-19264T (=DSM 44701T), isolated from a smear-ripened cheese.</title>
        <authorList>
            <consortium name="US DOE Joint Genome Institute (JGI-PGF)"/>
            <person name="Walter F."/>
            <person name="Albersmeier A."/>
            <person name="Kalinowski J."/>
            <person name="Ruckert C."/>
        </authorList>
    </citation>
    <scope>NUCLEOTIDE SEQUENCE [LARGE SCALE GENOMIC DNA]</scope>
    <source>
        <strain evidence="1 2">CGMCC 4.7111</strain>
    </source>
</reference>
<gene>
    <name evidence="1" type="ORF">GCM10011579_032810</name>
</gene>
<comment type="caution">
    <text evidence="1">The sequence shown here is derived from an EMBL/GenBank/DDBJ whole genome shotgun (WGS) entry which is preliminary data.</text>
</comment>
<dbReference type="AlphaFoldDB" id="A0A918D4K1"/>
<keyword evidence="2" id="KW-1185">Reference proteome</keyword>